<evidence type="ECO:0000313" key="3">
    <source>
        <dbReference type="RefSeq" id="XP_011208171.2"/>
    </source>
</evidence>
<dbReference type="PANTHER" id="PTHR11012:SF13">
    <property type="entry name" value="CHK KINASE-LIKE DOMAIN-CONTAINING PROTEIN-RELATED"/>
    <property type="match status" value="1"/>
</dbReference>
<dbReference type="InterPro" id="IPR004119">
    <property type="entry name" value="EcKL"/>
</dbReference>
<reference evidence="3" key="2">
    <citation type="submission" date="2025-08" db="UniProtKB">
        <authorList>
            <consortium name="RefSeq"/>
        </authorList>
    </citation>
    <scope>IDENTIFICATION</scope>
    <source>
        <tissue evidence="3">Adult</tissue>
    </source>
</reference>
<evidence type="ECO:0000259" key="1">
    <source>
        <dbReference type="SMART" id="SM00587"/>
    </source>
</evidence>
<dbReference type="InterPro" id="IPR011009">
    <property type="entry name" value="Kinase-like_dom_sf"/>
</dbReference>
<keyword evidence="2" id="KW-1185">Reference proteome</keyword>
<feature type="domain" description="CHK kinase-like" evidence="1">
    <location>
        <begin position="562"/>
        <end position="764"/>
    </location>
</feature>
<evidence type="ECO:0000313" key="2">
    <source>
        <dbReference type="Proteomes" id="UP001652620"/>
    </source>
</evidence>
<gene>
    <name evidence="3" type="primary">LOC105229528</name>
</gene>
<protein>
    <submittedName>
        <fullName evidence="3">Uncharacterized protein LOC105229528</fullName>
    </submittedName>
</protein>
<reference evidence="2" key="1">
    <citation type="submission" date="2025-05" db="UniProtKB">
        <authorList>
            <consortium name="RefSeq"/>
        </authorList>
    </citation>
    <scope>NUCLEOTIDE SEQUENCE [LARGE SCALE GENOMIC DNA]</scope>
</reference>
<dbReference type="GeneID" id="105229528"/>
<feature type="domain" description="CHK kinase-like" evidence="1">
    <location>
        <begin position="142"/>
        <end position="335"/>
    </location>
</feature>
<proteinExistence type="predicted"/>
<dbReference type="RefSeq" id="XP_011208171.2">
    <property type="nucleotide sequence ID" value="XM_011209869.4"/>
</dbReference>
<dbReference type="Gene3D" id="3.90.1200.10">
    <property type="match status" value="2"/>
</dbReference>
<dbReference type="Pfam" id="PF02958">
    <property type="entry name" value="EcKL"/>
    <property type="match status" value="2"/>
</dbReference>
<accession>A0A6I9VVE8</accession>
<dbReference type="SUPFAM" id="SSF56112">
    <property type="entry name" value="Protein kinase-like (PK-like)"/>
    <property type="match status" value="2"/>
</dbReference>
<organism evidence="2 3">
    <name type="scientific">Bactrocera dorsalis</name>
    <name type="common">Oriental fruit fly</name>
    <name type="synonym">Dacus dorsalis</name>
    <dbReference type="NCBI Taxonomy" id="27457"/>
    <lineage>
        <taxon>Eukaryota</taxon>
        <taxon>Metazoa</taxon>
        <taxon>Ecdysozoa</taxon>
        <taxon>Arthropoda</taxon>
        <taxon>Hexapoda</taxon>
        <taxon>Insecta</taxon>
        <taxon>Pterygota</taxon>
        <taxon>Neoptera</taxon>
        <taxon>Endopterygota</taxon>
        <taxon>Diptera</taxon>
        <taxon>Brachycera</taxon>
        <taxon>Muscomorpha</taxon>
        <taxon>Tephritoidea</taxon>
        <taxon>Tephritidae</taxon>
        <taxon>Bactrocera</taxon>
        <taxon>Bactrocera</taxon>
    </lineage>
</organism>
<dbReference type="OrthoDB" id="411145at2759"/>
<dbReference type="Proteomes" id="UP001652620">
    <property type="component" value="Chromosome 2"/>
</dbReference>
<dbReference type="PANTHER" id="PTHR11012">
    <property type="entry name" value="PROTEIN KINASE-LIKE DOMAIN-CONTAINING"/>
    <property type="match status" value="1"/>
</dbReference>
<sequence>MRKLYKFQMAFQRLNSPEWLTENYVQEALRVHHKDPSLHLHSIHAQPAMGKGENFGGVLTRVIAKYQLSRSQQRLEKSLIVKTSYESDPIASAIMAPYDIFNREMSIYEEVLPKLTALLREIDDSDELFSTAVHVDHKRQLLIFEDLKEKGFIMANRLQGLDMTHTKLILQKLAKLHATSAVLNERENGHLEKYDRGFFNRYTDNYSTYFVGSLLLCAEFILKNMPDLAFYGDKLKRLAPHYMEIGKRCFTPTPGQVNVLAHGDVWINNVMFKYDPKTSEPVDVRIIDFQYSFWGSPALDLHHLFNTSLQEPLRLHKQDILFQYYHGIFSDVLKRLSYSSLPVPSLNHFRQQVEQKRFFAFHSACVIQPVMINEDTADADFNSLVGEDERAIKFKYSLYRNKKVQKNLTNLLPVFHRRGLLEVNQADLMKDIKYQAAPLWLTTEYLEPILRKYKKDEGLSITKLDIQPATKKGDNYASVMTRISVDFTLSTRETEHGLYIVKTSHESDPFTAGIMSQYDIYNTEMLMYKKVLPKLSELLKEIGDTDKLFADTIYVDYKHSAIIFEDLAVLKFVTPDRLAGMDEAQTLLTLKKLAKMHATAAVLNEREPGFLTKLQRGIFNRQTSGFAPFFEGVIEACADFAGECASLGSYYKNKLLKLKSHVMEYGTRSFDPCQDDFLTLNHGDMWTNNVMLRYEYCDGIDERSATGRIIKDILLIDFQFSAWTSPALDLHYFFQTSLPLEFKLHREDELVKYYHGFLSETLRLLHYKGHIPSLHEFTVQMESHRFYAVASSLTCQALLINDKTDEADFNIMMGTGERSHAFHRLLYTNKRIQDNAIALLPYFDRKGLLDVAK</sequence>
<name>A0A6I9VVE8_BACDO</name>
<dbReference type="InterPro" id="IPR015897">
    <property type="entry name" value="CHK_kinase-like"/>
</dbReference>
<dbReference type="SMART" id="SM00587">
    <property type="entry name" value="CHK"/>
    <property type="match status" value="2"/>
</dbReference>